<feature type="transmembrane region" description="Helical" evidence="2">
    <location>
        <begin position="258"/>
        <end position="279"/>
    </location>
</feature>
<evidence type="ECO:0000313" key="4">
    <source>
        <dbReference type="Proteomes" id="UP001140510"/>
    </source>
</evidence>
<feature type="compositionally biased region" description="Low complexity" evidence="1">
    <location>
        <begin position="637"/>
        <end position="665"/>
    </location>
</feature>
<sequence>MDLGRYFSVRRRQRSRDTHCQDDENVKSYLPLLASPINEDAREALSTRQSDVEKTIFATNGAESLATTRLAGNGRTSSGNIVIYKPHHEASSIELFYDLFFVANLALVNYLKLFTLLWFTWLSTTLFDVRFGIDCCWTRLHKAIQFGVFTGFVFAGPVFDKYNNSYDNESYRHFAIVLVVSRACIAVQYVVVTWQGRMFRQTLLPLALSTLVYVAAAVAYAITFVVFPHAAVGLSEQIAWYVRICLPEVSPLTRTDRVVIAIVEGLAVLLIAMTWRIVSFKYTHIVERLQLLTLIIIGEGIIGMIKSVACITKGQAENNSTELGSVVAAVVLLYLIYMHYFDQFSEDRFGTLRQQIWSLLHYPLHMAIVICVEGNTSLIVWNSAVQALKFMWSLECEDYSDPADGFDSAKAYVVYLNNSMNSINGRFRSKKWDKTYDWNLNLTAINNYTEMYGFQSETWNNKTGDLVRTLFTKAQVFVFEAHADTLAKLNAVTPVNQAATRNSREKASSRLEAVYDVFNITVMSFYIGAGAMLLVLAILYWFNKMHKTKYEFGEMINRVVVGFALIIVGVATVIGDKSTKGFKFVASHWMIAIVVLCFVTVLFLDNILLLLSRQTSRRNARRGISWGNSTSTIDTSTLTLLPRAPHSRNASRSPSRPAPLSRVSSTTNMLSRVQTHIDVASPPVPQKHRRGCSDVSGSSHNTGVNFVEPQEHPSPQAEQMSVAVSPPVPERNPNRGVDKAVQGRMQRTTYESVGWSDELGSEDEDLSGLGRARTT</sequence>
<name>A0A9W8ZGG7_9PLEO</name>
<feature type="transmembrane region" description="Helical" evidence="2">
    <location>
        <begin position="99"/>
        <end position="122"/>
    </location>
</feature>
<feature type="transmembrane region" description="Helical" evidence="2">
    <location>
        <begin position="517"/>
        <end position="543"/>
    </location>
</feature>
<feature type="transmembrane region" description="Helical" evidence="2">
    <location>
        <begin position="586"/>
        <end position="611"/>
    </location>
</feature>
<dbReference type="PANTHER" id="PTHR42101">
    <property type="entry name" value="CHROMOSOME 16, WHOLE GENOME SHOTGUN SEQUENCE"/>
    <property type="match status" value="1"/>
</dbReference>
<dbReference type="OrthoDB" id="3177213at2759"/>
<dbReference type="InterPro" id="IPR010640">
    <property type="entry name" value="Low_temperature_requirement_A"/>
</dbReference>
<dbReference type="EMBL" id="JAPEVA010000026">
    <property type="protein sequence ID" value="KAJ4406551.1"/>
    <property type="molecule type" value="Genomic_DNA"/>
</dbReference>
<feature type="transmembrane region" description="Helical" evidence="2">
    <location>
        <begin position="555"/>
        <end position="574"/>
    </location>
</feature>
<gene>
    <name evidence="3" type="ORF">N0V91_004493</name>
</gene>
<comment type="caution">
    <text evidence="3">The sequence shown here is derived from an EMBL/GenBank/DDBJ whole genome shotgun (WGS) entry which is preliminary data.</text>
</comment>
<feature type="transmembrane region" description="Helical" evidence="2">
    <location>
        <begin position="291"/>
        <end position="311"/>
    </location>
</feature>
<feature type="transmembrane region" description="Helical" evidence="2">
    <location>
        <begin position="143"/>
        <end position="159"/>
    </location>
</feature>
<dbReference type="Pfam" id="PF06772">
    <property type="entry name" value="LtrA"/>
    <property type="match status" value="1"/>
</dbReference>
<accession>A0A9W8ZGG7</accession>
<keyword evidence="2" id="KW-0472">Membrane</keyword>
<evidence type="ECO:0000313" key="3">
    <source>
        <dbReference type="EMBL" id="KAJ4406551.1"/>
    </source>
</evidence>
<dbReference type="PANTHER" id="PTHR42101:SF1">
    <property type="entry name" value="LOW TEMPERATURE REQUIREMENT A"/>
    <property type="match status" value="1"/>
</dbReference>
<feature type="transmembrane region" description="Helical" evidence="2">
    <location>
        <begin position="323"/>
        <end position="341"/>
    </location>
</feature>
<dbReference type="AlphaFoldDB" id="A0A9W8ZGG7"/>
<keyword evidence="4" id="KW-1185">Reference proteome</keyword>
<evidence type="ECO:0000256" key="2">
    <source>
        <dbReference type="SAM" id="Phobius"/>
    </source>
</evidence>
<keyword evidence="2" id="KW-0812">Transmembrane</keyword>
<feature type="transmembrane region" description="Helical" evidence="2">
    <location>
        <begin position="362"/>
        <end position="384"/>
    </location>
</feature>
<reference evidence="3" key="1">
    <citation type="submission" date="2022-10" db="EMBL/GenBank/DDBJ databases">
        <title>Tapping the CABI collections for fungal endophytes: first genome assemblies for Collariella, Neodidymelliopsis, Ascochyta clinopodiicola, Didymella pomorum, Didymosphaeria variabile, Neocosmospora piperis and Neocucurbitaria cava.</title>
        <authorList>
            <person name="Hill R."/>
        </authorList>
    </citation>
    <scope>NUCLEOTIDE SEQUENCE</scope>
    <source>
        <strain evidence="3">IMI 355091</strain>
    </source>
</reference>
<dbReference type="Proteomes" id="UP001140510">
    <property type="component" value="Unassembled WGS sequence"/>
</dbReference>
<feature type="transmembrane region" description="Helical" evidence="2">
    <location>
        <begin position="203"/>
        <end position="227"/>
    </location>
</feature>
<keyword evidence="2" id="KW-1133">Transmembrane helix</keyword>
<evidence type="ECO:0000256" key="1">
    <source>
        <dbReference type="SAM" id="MobiDB-lite"/>
    </source>
</evidence>
<feature type="region of interest" description="Disordered" evidence="1">
    <location>
        <begin position="637"/>
        <end position="775"/>
    </location>
</feature>
<proteinExistence type="predicted"/>
<protein>
    <submittedName>
        <fullName evidence="3">Uncharacterized protein</fullName>
    </submittedName>
</protein>
<organism evidence="3 4">
    <name type="scientific">Didymella pomorum</name>
    <dbReference type="NCBI Taxonomy" id="749634"/>
    <lineage>
        <taxon>Eukaryota</taxon>
        <taxon>Fungi</taxon>
        <taxon>Dikarya</taxon>
        <taxon>Ascomycota</taxon>
        <taxon>Pezizomycotina</taxon>
        <taxon>Dothideomycetes</taxon>
        <taxon>Pleosporomycetidae</taxon>
        <taxon>Pleosporales</taxon>
        <taxon>Pleosporineae</taxon>
        <taxon>Didymellaceae</taxon>
        <taxon>Didymella</taxon>
    </lineage>
</organism>
<feature type="transmembrane region" description="Helical" evidence="2">
    <location>
        <begin position="171"/>
        <end position="191"/>
    </location>
</feature>
<feature type="compositionally biased region" description="Polar residues" evidence="1">
    <location>
        <begin position="695"/>
        <end position="704"/>
    </location>
</feature>